<name>A0A0C2XAV0_SERVB</name>
<organism evidence="13 14">
    <name type="scientific">Serendipita vermifera MAFF 305830</name>
    <dbReference type="NCBI Taxonomy" id="933852"/>
    <lineage>
        <taxon>Eukaryota</taxon>
        <taxon>Fungi</taxon>
        <taxon>Dikarya</taxon>
        <taxon>Basidiomycota</taxon>
        <taxon>Agaricomycotina</taxon>
        <taxon>Agaricomycetes</taxon>
        <taxon>Sebacinales</taxon>
        <taxon>Serendipitaceae</taxon>
        <taxon>Serendipita</taxon>
    </lineage>
</organism>
<evidence type="ECO:0000256" key="3">
    <source>
        <dbReference type="ARBA" id="ARBA00022692"/>
    </source>
</evidence>
<evidence type="ECO:0000313" key="14">
    <source>
        <dbReference type="Proteomes" id="UP000054097"/>
    </source>
</evidence>
<evidence type="ECO:0000256" key="4">
    <source>
        <dbReference type="ARBA" id="ARBA00022723"/>
    </source>
</evidence>
<dbReference type="GO" id="GO:0005743">
    <property type="term" value="C:mitochondrial inner membrane"/>
    <property type="evidence" value="ECO:0007669"/>
    <property type="project" value="TreeGrafter"/>
</dbReference>
<dbReference type="STRING" id="933852.A0A0C2XAV0"/>
<dbReference type="Pfam" id="PF02628">
    <property type="entry name" value="COX15-CtaA"/>
    <property type="match status" value="1"/>
</dbReference>
<feature type="transmembrane region" description="Helical" evidence="12">
    <location>
        <begin position="247"/>
        <end position="264"/>
    </location>
</feature>
<dbReference type="InterPro" id="IPR003780">
    <property type="entry name" value="COX15/CtaA_fam"/>
</dbReference>
<evidence type="ECO:0000313" key="13">
    <source>
        <dbReference type="EMBL" id="KIM26327.1"/>
    </source>
</evidence>
<comment type="pathway">
    <text evidence="10">Porphyrin-containing compound metabolism; heme A biosynthesis; heme A from heme O: step 1/1.</text>
</comment>
<dbReference type="GO" id="GO:0006784">
    <property type="term" value="P:heme A biosynthetic process"/>
    <property type="evidence" value="ECO:0007669"/>
    <property type="project" value="InterPro"/>
</dbReference>
<dbReference type="InterPro" id="IPR023754">
    <property type="entry name" value="HemeA_Synthase_type2"/>
</dbReference>
<evidence type="ECO:0008006" key="15">
    <source>
        <dbReference type="Google" id="ProtNLM"/>
    </source>
</evidence>
<dbReference type="EMBL" id="KN824307">
    <property type="protein sequence ID" value="KIM26327.1"/>
    <property type="molecule type" value="Genomic_DNA"/>
</dbReference>
<keyword evidence="14" id="KW-1185">Reference proteome</keyword>
<keyword evidence="7" id="KW-0408">Iron</keyword>
<feature type="transmembrane region" description="Helical" evidence="12">
    <location>
        <begin position="441"/>
        <end position="461"/>
    </location>
</feature>
<keyword evidence="4" id="KW-0479">Metal-binding</keyword>
<evidence type="ECO:0000256" key="7">
    <source>
        <dbReference type="ARBA" id="ARBA00023004"/>
    </source>
</evidence>
<evidence type="ECO:0000256" key="9">
    <source>
        <dbReference type="ARBA" id="ARBA00023136"/>
    </source>
</evidence>
<feature type="transmembrane region" description="Helical" evidence="12">
    <location>
        <begin position="380"/>
        <end position="400"/>
    </location>
</feature>
<dbReference type="OrthoDB" id="1726137at2759"/>
<evidence type="ECO:0000256" key="11">
    <source>
        <dbReference type="ARBA" id="ARBA00048044"/>
    </source>
</evidence>
<accession>A0A0C2XAV0</accession>
<dbReference type="Proteomes" id="UP000054097">
    <property type="component" value="Unassembled WGS sequence"/>
</dbReference>
<dbReference type="PANTHER" id="PTHR23289">
    <property type="entry name" value="CYTOCHROME C OXIDASE ASSEMBLY PROTEIN COX15"/>
    <property type="match status" value="1"/>
</dbReference>
<dbReference type="HAMAP" id="MF_01665">
    <property type="entry name" value="HemeA_synth_type2"/>
    <property type="match status" value="1"/>
</dbReference>
<keyword evidence="5 12" id="KW-1133">Transmembrane helix</keyword>
<evidence type="ECO:0000256" key="6">
    <source>
        <dbReference type="ARBA" id="ARBA00023002"/>
    </source>
</evidence>
<dbReference type="AlphaFoldDB" id="A0A0C2XAV0"/>
<evidence type="ECO:0000256" key="10">
    <source>
        <dbReference type="ARBA" id="ARBA00044501"/>
    </source>
</evidence>
<proteinExistence type="inferred from homology"/>
<evidence type="ECO:0000256" key="12">
    <source>
        <dbReference type="SAM" id="Phobius"/>
    </source>
</evidence>
<feature type="transmembrane region" description="Helical" evidence="12">
    <location>
        <begin position="303"/>
        <end position="325"/>
    </location>
</feature>
<dbReference type="GO" id="GO:0046872">
    <property type="term" value="F:metal ion binding"/>
    <property type="evidence" value="ECO:0007669"/>
    <property type="project" value="UniProtKB-KW"/>
</dbReference>
<evidence type="ECO:0000256" key="8">
    <source>
        <dbReference type="ARBA" id="ARBA00023133"/>
    </source>
</evidence>
<evidence type="ECO:0000256" key="1">
    <source>
        <dbReference type="ARBA" id="ARBA00001970"/>
    </source>
</evidence>
<dbReference type="GO" id="GO:0120547">
    <property type="term" value="F:heme A synthase activity"/>
    <property type="evidence" value="ECO:0007669"/>
    <property type="project" value="UniProtKB-EC"/>
</dbReference>
<comment type="cofactor">
    <cofactor evidence="1">
        <name>heme b</name>
        <dbReference type="ChEBI" id="CHEBI:60344"/>
    </cofactor>
</comment>
<evidence type="ECO:0000256" key="2">
    <source>
        <dbReference type="ARBA" id="ARBA00004141"/>
    </source>
</evidence>
<feature type="transmembrane region" description="Helical" evidence="12">
    <location>
        <begin position="209"/>
        <end position="227"/>
    </location>
</feature>
<keyword evidence="6" id="KW-0560">Oxidoreductase</keyword>
<reference evidence="13 14" key="1">
    <citation type="submission" date="2014-04" db="EMBL/GenBank/DDBJ databases">
        <authorList>
            <consortium name="DOE Joint Genome Institute"/>
            <person name="Kuo A."/>
            <person name="Zuccaro A."/>
            <person name="Kohler A."/>
            <person name="Nagy L.G."/>
            <person name="Floudas D."/>
            <person name="Copeland A."/>
            <person name="Barry K.W."/>
            <person name="Cichocki N."/>
            <person name="Veneault-Fourrey C."/>
            <person name="LaButti K."/>
            <person name="Lindquist E.A."/>
            <person name="Lipzen A."/>
            <person name="Lundell T."/>
            <person name="Morin E."/>
            <person name="Murat C."/>
            <person name="Sun H."/>
            <person name="Tunlid A."/>
            <person name="Henrissat B."/>
            <person name="Grigoriev I.V."/>
            <person name="Hibbett D.S."/>
            <person name="Martin F."/>
            <person name="Nordberg H.P."/>
            <person name="Cantor M.N."/>
            <person name="Hua S.X."/>
        </authorList>
    </citation>
    <scope>NUCLEOTIDE SEQUENCE [LARGE SCALE GENOMIC DNA]</scope>
    <source>
        <strain evidence="13 14">MAFF 305830</strain>
    </source>
</reference>
<gene>
    <name evidence="13" type="ORF">M408DRAFT_330682</name>
</gene>
<keyword evidence="8" id="KW-0350">Heme biosynthesis</keyword>
<comment type="catalytic activity">
    <reaction evidence="11">
        <text>Fe(II)-heme o + 2 A + H2O = Fe(II)-heme a + 2 AH2</text>
        <dbReference type="Rhea" id="RHEA:63388"/>
        <dbReference type="ChEBI" id="CHEBI:13193"/>
        <dbReference type="ChEBI" id="CHEBI:15377"/>
        <dbReference type="ChEBI" id="CHEBI:17499"/>
        <dbReference type="ChEBI" id="CHEBI:60530"/>
        <dbReference type="ChEBI" id="CHEBI:61715"/>
        <dbReference type="EC" id="1.17.99.9"/>
    </reaction>
    <physiologicalReaction direction="left-to-right" evidence="11">
        <dbReference type="Rhea" id="RHEA:63389"/>
    </physiologicalReaction>
</comment>
<evidence type="ECO:0000256" key="5">
    <source>
        <dbReference type="ARBA" id="ARBA00022989"/>
    </source>
</evidence>
<reference evidence="14" key="2">
    <citation type="submission" date="2015-01" db="EMBL/GenBank/DDBJ databases">
        <title>Evolutionary Origins and Diversification of the Mycorrhizal Mutualists.</title>
        <authorList>
            <consortium name="DOE Joint Genome Institute"/>
            <consortium name="Mycorrhizal Genomics Consortium"/>
            <person name="Kohler A."/>
            <person name="Kuo A."/>
            <person name="Nagy L.G."/>
            <person name="Floudas D."/>
            <person name="Copeland A."/>
            <person name="Barry K.W."/>
            <person name="Cichocki N."/>
            <person name="Veneault-Fourrey C."/>
            <person name="LaButti K."/>
            <person name="Lindquist E.A."/>
            <person name="Lipzen A."/>
            <person name="Lundell T."/>
            <person name="Morin E."/>
            <person name="Murat C."/>
            <person name="Riley R."/>
            <person name="Ohm R."/>
            <person name="Sun H."/>
            <person name="Tunlid A."/>
            <person name="Henrissat B."/>
            <person name="Grigoriev I.V."/>
            <person name="Hibbett D.S."/>
            <person name="Martin F."/>
        </authorList>
    </citation>
    <scope>NUCLEOTIDE SEQUENCE [LARGE SCALE GENOMIC DNA]</scope>
    <source>
        <strain evidence="14">MAFF 305830</strain>
    </source>
</reference>
<dbReference type="PANTHER" id="PTHR23289:SF2">
    <property type="entry name" value="CYTOCHROME C OXIDASE ASSEMBLY PROTEIN COX15 HOMOLOG"/>
    <property type="match status" value="1"/>
</dbReference>
<dbReference type="HOGENOM" id="CLU_017627_4_1_1"/>
<keyword evidence="3 12" id="KW-0812">Transmembrane</keyword>
<feature type="transmembrane region" description="Helical" evidence="12">
    <location>
        <begin position="412"/>
        <end position="435"/>
    </location>
</feature>
<dbReference type="GO" id="GO:0016653">
    <property type="term" value="F:oxidoreductase activity, acting on NAD(P)H, heme protein as acceptor"/>
    <property type="evidence" value="ECO:0007669"/>
    <property type="project" value="TreeGrafter"/>
</dbReference>
<comment type="subcellular location">
    <subcellularLocation>
        <location evidence="2">Membrane</location>
        <topology evidence="2">Multi-pass membrane protein</topology>
    </subcellularLocation>
</comment>
<sequence>MSRLHGIRTVFNIPKLVSHLSPAKKAAPLRCISFFARSIQQTRDVPHFMPSYPNYFYPSRLSSRYKSGMAVFTANESRTSKTESTQADLPPSWVPKWLFMCGGLTVGVIVVGGVTRLTESGLSITEWKPITGILPPMSDEAWLLEFEKYKQTPEFKMLNSRMSVNEFKSIFYMEWGHRILGRLIGLAFILPYGYLLATRRLSAPTALKLGGLGLLLGFQGALGWYMVKSGLDDQILENNGVPRVSQYRLAAHLSAALVFFMGTLRMGLSIKKDRQWAAGGLVNGVDDRFLLLLKDPHLRRFKLASALLLGLAFVTAASGAFVAGLDAGLVYNEFPYMGNRLMPPMDELFSPSYSKRSDHSDVWWRNLLENPTTVQFDHRLLATTTYISTAILYATSRLSYVRPFLPPLTLHLAGASFAMVNIQAALGITTLLYLVPIPLAATHQAGSVILLTTLVALFTSLRRPSLLATTLRRAGKPSRTVHMSTL</sequence>
<feature type="transmembrane region" description="Helical" evidence="12">
    <location>
        <begin position="179"/>
        <end position="197"/>
    </location>
</feature>
<keyword evidence="9 12" id="KW-0472">Membrane</keyword>
<protein>
    <recommendedName>
        <fullName evidence="15">Cytochrome c oxidase assembly protein COX15</fullName>
    </recommendedName>
</protein>